<evidence type="ECO:0000259" key="8">
    <source>
        <dbReference type="PROSITE" id="PS51507"/>
    </source>
</evidence>
<dbReference type="Gene3D" id="2.60.200.10">
    <property type="match status" value="1"/>
</dbReference>
<evidence type="ECO:0000256" key="3">
    <source>
        <dbReference type="ARBA" id="ARBA00023125"/>
    </source>
</evidence>
<protein>
    <submittedName>
        <fullName evidence="9">IRF-like-4 interferon regulatory factor like protein</fullName>
    </submittedName>
</protein>
<feature type="region of interest" description="Disordered" evidence="7">
    <location>
        <begin position="306"/>
        <end position="348"/>
    </location>
</feature>
<dbReference type="GO" id="GO:0045944">
    <property type="term" value="P:positive regulation of transcription by RNA polymerase II"/>
    <property type="evidence" value="ECO:0007669"/>
    <property type="project" value="UniProtKB-ARBA"/>
</dbReference>
<comment type="subcellular location">
    <subcellularLocation>
        <location evidence="1">Nucleus</location>
    </subcellularLocation>
</comment>
<evidence type="ECO:0000313" key="9">
    <source>
        <dbReference type="EMBL" id="CAB3256921.1"/>
    </source>
</evidence>
<dbReference type="CDD" id="cd00103">
    <property type="entry name" value="IRF"/>
    <property type="match status" value="1"/>
</dbReference>
<dbReference type="PANTHER" id="PTHR11949:SF53">
    <property type="entry name" value="IRF TRYPTOPHAN PENTAD REPEAT DOMAIN-CONTAINING PROTEIN"/>
    <property type="match status" value="1"/>
</dbReference>
<keyword evidence="2" id="KW-0805">Transcription regulation</keyword>
<accession>A0A6F9DFZ3</accession>
<keyword evidence="5" id="KW-0804">Transcription</keyword>
<dbReference type="PRINTS" id="PR00267">
    <property type="entry name" value="INTFRNREGFCT"/>
</dbReference>
<organism evidence="9">
    <name type="scientific">Phallusia mammillata</name>
    <dbReference type="NCBI Taxonomy" id="59560"/>
    <lineage>
        <taxon>Eukaryota</taxon>
        <taxon>Metazoa</taxon>
        <taxon>Chordata</taxon>
        <taxon>Tunicata</taxon>
        <taxon>Ascidiacea</taxon>
        <taxon>Phlebobranchia</taxon>
        <taxon>Ascidiidae</taxon>
        <taxon>Phallusia</taxon>
    </lineage>
</organism>
<dbReference type="Pfam" id="PF00605">
    <property type="entry name" value="IRF"/>
    <property type="match status" value="1"/>
</dbReference>
<evidence type="ECO:0000256" key="4">
    <source>
        <dbReference type="ARBA" id="ARBA00023159"/>
    </source>
</evidence>
<reference evidence="9" key="1">
    <citation type="submission" date="2020-04" db="EMBL/GenBank/DDBJ databases">
        <authorList>
            <person name="Neveu A P."/>
        </authorList>
    </citation>
    <scope>NUCLEOTIDE SEQUENCE</scope>
    <source>
        <tissue evidence="9">Whole embryo</tissue>
    </source>
</reference>
<dbReference type="SMART" id="SM01243">
    <property type="entry name" value="IRF-3"/>
    <property type="match status" value="1"/>
</dbReference>
<dbReference type="PROSITE" id="PS00601">
    <property type="entry name" value="IRF_1"/>
    <property type="match status" value="1"/>
</dbReference>
<dbReference type="PROSITE" id="PS51507">
    <property type="entry name" value="IRF_2"/>
    <property type="match status" value="1"/>
</dbReference>
<sequence length="685" mass="77363">MREGYNNFEPHTERQPAVMTSTAAVANGFDSGYRQPITASESYHVQLQQAETSVAYNFSNASRAMRNGEYVNGASPGQQHSPASPASSTTSSGSGTATRTEPPKRLRYWLIDMIESGTIPGLQWENPDRTVFRIPWKHAGKNNWREEDCRIFKEWAKHRGKWKPGDKLDAATWKTRLRCALNKLPDIKELKEHSNLEGNDPFRVYQLLPEPDKSQEAEIWPRKSWSKESPPPNHHGNHHVDRTYPRRESYDHVMVPVIRPNIPHEAVVTSEPQRPLTADPTHAFSRMKVEDSSPGEYCHVDRHVLDVAPPPAYPENDQSQLRTRHTSNESAPFADRRHSGQQQEIKSQLDGAAFQNGCDVTSTTNMDADGFKSFQSGIDQSLLADFGSPPLPHEMEIYIRYRGSNVMACHVTEPKGCRVHYGDASLQHIASATHQLPSAVFGSVSLRQIELVDCEQYAQSSKQVQLTRHILNNVRRGLIFYYENGCFFANRLCQSRVFLLGPESPDTGPERLDRNVPLKVFDYRKFCYNLKRYAAEGRLKPPETEIQVSFGQNWSIKTPIEKNLVTLYMVPRAARYLLLKIRERHQQFVSLNDSILSSGPDSYDQLAERATSASVQCVDELMRVLNEGGQGGSLIDLIGPLQEATPAVNSQPQVTPYQTGYFQQNILHPAPITPFNDVEMETNGN</sequence>
<name>A0A6F9DFZ3_9ASCI</name>
<dbReference type="EMBL" id="LR786044">
    <property type="protein sequence ID" value="CAB3256921.1"/>
    <property type="molecule type" value="mRNA"/>
</dbReference>
<dbReference type="SUPFAM" id="SSF49879">
    <property type="entry name" value="SMAD/FHA domain"/>
    <property type="match status" value="1"/>
</dbReference>
<feature type="region of interest" description="Disordered" evidence="7">
    <location>
        <begin position="216"/>
        <end position="245"/>
    </location>
</feature>
<dbReference type="GO" id="GO:0005634">
    <property type="term" value="C:nucleus"/>
    <property type="evidence" value="ECO:0007669"/>
    <property type="project" value="UniProtKB-SubCell"/>
</dbReference>
<evidence type="ECO:0000256" key="1">
    <source>
        <dbReference type="ARBA" id="ARBA00004123"/>
    </source>
</evidence>
<dbReference type="InterPro" id="IPR008984">
    <property type="entry name" value="SMAD_FHA_dom_sf"/>
</dbReference>
<dbReference type="GO" id="GO:0002376">
    <property type="term" value="P:immune system process"/>
    <property type="evidence" value="ECO:0007669"/>
    <property type="project" value="TreeGrafter"/>
</dbReference>
<feature type="compositionally biased region" description="Low complexity" evidence="7">
    <location>
        <begin position="74"/>
        <end position="98"/>
    </location>
</feature>
<evidence type="ECO:0000256" key="5">
    <source>
        <dbReference type="ARBA" id="ARBA00023163"/>
    </source>
</evidence>
<dbReference type="InterPro" id="IPR036390">
    <property type="entry name" value="WH_DNA-bd_sf"/>
</dbReference>
<dbReference type="InterPro" id="IPR019471">
    <property type="entry name" value="Interferon_reg_factor-3"/>
</dbReference>
<dbReference type="InterPro" id="IPR001346">
    <property type="entry name" value="Interferon_reg_fact_DNA-bd_dom"/>
</dbReference>
<dbReference type="InterPro" id="IPR019817">
    <property type="entry name" value="Interferon_reg_fac_CS"/>
</dbReference>
<dbReference type="SUPFAM" id="SSF46785">
    <property type="entry name" value="Winged helix' DNA-binding domain"/>
    <property type="match status" value="1"/>
</dbReference>
<dbReference type="Gene3D" id="1.10.10.10">
    <property type="entry name" value="Winged helix-like DNA-binding domain superfamily/Winged helix DNA-binding domain"/>
    <property type="match status" value="1"/>
</dbReference>
<proteinExistence type="evidence at transcript level"/>
<keyword evidence="4" id="KW-0010">Activator</keyword>
<dbReference type="GO" id="GO:0000978">
    <property type="term" value="F:RNA polymerase II cis-regulatory region sequence-specific DNA binding"/>
    <property type="evidence" value="ECO:0007669"/>
    <property type="project" value="TreeGrafter"/>
</dbReference>
<evidence type="ECO:0000256" key="6">
    <source>
        <dbReference type="ARBA" id="ARBA00023242"/>
    </source>
</evidence>
<feature type="domain" description="IRF tryptophan pentad repeat" evidence="8">
    <location>
        <begin position="103"/>
        <end position="209"/>
    </location>
</feature>
<keyword evidence="6" id="KW-0539">Nucleus</keyword>
<evidence type="ECO:0000256" key="7">
    <source>
        <dbReference type="SAM" id="MobiDB-lite"/>
    </source>
</evidence>
<dbReference type="FunFam" id="1.10.10.10:FF:000041">
    <property type="entry name" value="Interferon regulatory factor 4"/>
    <property type="match status" value="1"/>
</dbReference>
<keyword evidence="3" id="KW-0238">DNA-binding</keyword>
<dbReference type="SMART" id="SM00348">
    <property type="entry name" value="IRF"/>
    <property type="match status" value="1"/>
</dbReference>
<evidence type="ECO:0000256" key="2">
    <source>
        <dbReference type="ARBA" id="ARBA00023015"/>
    </source>
</evidence>
<dbReference type="PANTHER" id="PTHR11949">
    <property type="entry name" value="INTERFERON REGULATORY FACTOR"/>
    <property type="match status" value="1"/>
</dbReference>
<dbReference type="Pfam" id="PF10401">
    <property type="entry name" value="IRF-3"/>
    <property type="match status" value="1"/>
</dbReference>
<gene>
    <name evidence="9" type="primary">Irf8-003</name>
</gene>
<dbReference type="InterPro" id="IPR017855">
    <property type="entry name" value="SMAD-like_dom_sf"/>
</dbReference>
<dbReference type="GO" id="GO:0000981">
    <property type="term" value="F:DNA-binding transcription factor activity, RNA polymerase II-specific"/>
    <property type="evidence" value="ECO:0007669"/>
    <property type="project" value="TreeGrafter"/>
</dbReference>
<dbReference type="AlphaFoldDB" id="A0A6F9DFZ3"/>
<dbReference type="InterPro" id="IPR036388">
    <property type="entry name" value="WH-like_DNA-bd_sf"/>
</dbReference>
<feature type="region of interest" description="Disordered" evidence="7">
    <location>
        <begin position="68"/>
        <end position="101"/>
    </location>
</feature>